<dbReference type="Pfam" id="PF00172">
    <property type="entry name" value="Zn_clus"/>
    <property type="match status" value="1"/>
</dbReference>
<protein>
    <recommendedName>
        <fullName evidence="9">Zn(2)-C6 fungal-type domain-containing protein</fullName>
    </recommendedName>
</protein>
<dbReference type="PANTHER" id="PTHR31313">
    <property type="entry name" value="TY1 ENHANCER ACTIVATOR"/>
    <property type="match status" value="1"/>
</dbReference>
<organism evidence="10 11">
    <name type="scientific">Vanrija albida</name>
    <dbReference type="NCBI Taxonomy" id="181172"/>
    <lineage>
        <taxon>Eukaryota</taxon>
        <taxon>Fungi</taxon>
        <taxon>Dikarya</taxon>
        <taxon>Basidiomycota</taxon>
        <taxon>Agaricomycotina</taxon>
        <taxon>Tremellomycetes</taxon>
        <taxon>Trichosporonales</taxon>
        <taxon>Trichosporonaceae</taxon>
        <taxon>Vanrija</taxon>
    </lineage>
</organism>
<evidence type="ECO:0000256" key="1">
    <source>
        <dbReference type="ARBA" id="ARBA00004123"/>
    </source>
</evidence>
<comment type="subcellular location">
    <subcellularLocation>
        <location evidence="1">Nucleus</location>
    </subcellularLocation>
</comment>
<dbReference type="InterPro" id="IPR036864">
    <property type="entry name" value="Zn2-C6_fun-type_DNA-bd_sf"/>
</dbReference>
<dbReference type="PROSITE" id="PS00463">
    <property type="entry name" value="ZN2_CY6_FUNGAL_1"/>
    <property type="match status" value="1"/>
</dbReference>
<dbReference type="GeneID" id="95990357"/>
<evidence type="ECO:0000256" key="5">
    <source>
        <dbReference type="ARBA" id="ARBA00023125"/>
    </source>
</evidence>
<evidence type="ECO:0000256" key="8">
    <source>
        <dbReference type="SAM" id="MobiDB-lite"/>
    </source>
</evidence>
<dbReference type="SMART" id="SM00906">
    <property type="entry name" value="Fungal_trans"/>
    <property type="match status" value="1"/>
</dbReference>
<evidence type="ECO:0000256" key="3">
    <source>
        <dbReference type="ARBA" id="ARBA00022833"/>
    </source>
</evidence>
<accession>A0ABR3PT91</accession>
<feature type="domain" description="Zn(2)-C6 fungal-type" evidence="9">
    <location>
        <begin position="24"/>
        <end position="54"/>
    </location>
</feature>
<dbReference type="InterPro" id="IPR007219">
    <property type="entry name" value="XnlR_reg_dom"/>
</dbReference>
<proteinExistence type="predicted"/>
<dbReference type="EMBL" id="JBBXJM010000007">
    <property type="protein sequence ID" value="KAL1405675.1"/>
    <property type="molecule type" value="Genomic_DNA"/>
</dbReference>
<evidence type="ECO:0000256" key="6">
    <source>
        <dbReference type="ARBA" id="ARBA00023163"/>
    </source>
</evidence>
<sequence length="710" mass="78056">MKRSPTPSSPASISARKRQHVSKACFNCRDRKKKCDGVTPVCGTCKTYKDDCIWTDKADFRKSVSRSEANALRARVAELEAALRAKEGREAMPAPASTSPVARFGLNGGHEAVDPGPSRPRSSPHVGLQGPDSLGEIVVQDDHGRLRFHGPTSAFRHSHQHASEPLDSTSPSTYSTPRRSNLNAHHVGDSAETEFRRFLPDYFISKEQHDLALDRFFRYFACWAQRVTPHLFYRDMAVAQSHDQVDLPVATPNYSPLLHNMMLSLGLAYMDEEHLRSPATRRTFAKEGMKHMERECASPSVATVQALCLWSSHSSTLGDHSLGWVNFGLAVRLSYALGLNVDTSPLVAKGRLSQEALTQRNVTFWSCFCQEETWAIYIGGVPFIGDYTVPLPTPDKTTDDLPWVWPPGPFQHLPPQPGYLSLAFVHTSRLMQIAAEITKAVYSGRSDKTALVREGTVQRWAETLDGWLDGLPRPLLVAPASPDPVVPHILMIHLAWAWIVILLFRPFSQVVSKSPGNSHAVDISTAAMTRCHKAALKIVQLATLWEGQHGLRYTAITAPQFLYTAGTTFLLAAAQAALPSQAAAALQKARTCLIYLGEIGRTWVAANQKAAILQDLLNEYAEATPHLTPFLENIAAAGGHDEPTFDMQSGTATTDAQNSAFHYPASSTDTMTWAGESNFDHFIQSLMSQFAMPLGAEADLLSLLQVPDES</sequence>
<dbReference type="Pfam" id="PF04082">
    <property type="entry name" value="Fungal_trans"/>
    <property type="match status" value="1"/>
</dbReference>
<keyword evidence="6" id="KW-0804">Transcription</keyword>
<keyword evidence="7" id="KW-0539">Nucleus</keyword>
<evidence type="ECO:0000256" key="2">
    <source>
        <dbReference type="ARBA" id="ARBA00022723"/>
    </source>
</evidence>
<evidence type="ECO:0000259" key="9">
    <source>
        <dbReference type="PROSITE" id="PS50048"/>
    </source>
</evidence>
<dbReference type="CDD" id="cd00067">
    <property type="entry name" value="GAL4"/>
    <property type="match status" value="1"/>
</dbReference>
<feature type="region of interest" description="Disordered" evidence="8">
    <location>
        <begin position="148"/>
        <end position="184"/>
    </location>
</feature>
<feature type="region of interest" description="Disordered" evidence="8">
    <location>
        <begin position="87"/>
        <end position="133"/>
    </location>
</feature>
<keyword evidence="11" id="KW-1185">Reference proteome</keyword>
<dbReference type="Gene3D" id="4.10.240.10">
    <property type="entry name" value="Zn(2)-C6 fungal-type DNA-binding domain"/>
    <property type="match status" value="1"/>
</dbReference>
<dbReference type="SUPFAM" id="SSF57701">
    <property type="entry name" value="Zn2/Cys6 DNA-binding domain"/>
    <property type="match status" value="1"/>
</dbReference>
<name>A0ABR3PT91_9TREE</name>
<comment type="caution">
    <text evidence="10">The sequence shown here is derived from an EMBL/GenBank/DDBJ whole genome shotgun (WGS) entry which is preliminary data.</text>
</comment>
<dbReference type="InterPro" id="IPR051615">
    <property type="entry name" value="Transcr_Regulatory_Elem"/>
</dbReference>
<evidence type="ECO:0000256" key="4">
    <source>
        <dbReference type="ARBA" id="ARBA00023015"/>
    </source>
</evidence>
<dbReference type="CDD" id="cd12148">
    <property type="entry name" value="fungal_TF_MHR"/>
    <property type="match status" value="1"/>
</dbReference>
<feature type="compositionally biased region" description="Low complexity" evidence="8">
    <location>
        <begin position="168"/>
        <end position="180"/>
    </location>
</feature>
<dbReference type="Proteomes" id="UP001565368">
    <property type="component" value="Unassembled WGS sequence"/>
</dbReference>
<gene>
    <name evidence="10" type="ORF">Q8F55_009314</name>
</gene>
<keyword evidence="3" id="KW-0862">Zinc</keyword>
<evidence type="ECO:0000256" key="7">
    <source>
        <dbReference type="ARBA" id="ARBA00023242"/>
    </source>
</evidence>
<dbReference type="PROSITE" id="PS50048">
    <property type="entry name" value="ZN2_CY6_FUNGAL_2"/>
    <property type="match status" value="1"/>
</dbReference>
<evidence type="ECO:0000313" key="10">
    <source>
        <dbReference type="EMBL" id="KAL1405675.1"/>
    </source>
</evidence>
<dbReference type="SMART" id="SM00066">
    <property type="entry name" value="GAL4"/>
    <property type="match status" value="1"/>
</dbReference>
<reference evidence="10 11" key="1">
    <citation type="submission" date="2023-08" db="EMBL/GenBank/DDBJ databases">
        <title>Annotated Genome Sequence of Vanrija albida AlHP1.</title>
        <authorList>
            <person name="Herzog R."/>
        </authorList>
    </citation>
    <scope>NUCLEOTIDE SEQUENCE [LARGE SCALE GENOMIC DNA]</scope>
    <source>
        <strain evidence="10 11">AlHP1</strain>
    </source>
</reference>
<dbReference type="PANTHER" id="PTHR31313:SF81">
    <property type="entry name" value="TY1 ENHANCER ACTIVATOR"/>
    <property type="match status" value="1"/>
</dbReference>
<dbReference type="RefSeq" id="XP_069205619.1">
    <property type="nucleotide sequence ID" value="XM_069357682.1"/>
</dbReference>
<evidence type="ECO:0000313" key="11">
    <source>
        <dbReference type="Proteomes" id="UP001565368"/>
    </source>
</evidence>
<dbReference type="InterPro" id="IPR001138">
    <property type="entry name" value="Zn2Cys6_DnaBD"/>
</dbReference>
<keyword evidence="4" id="KW-0805">Transcription regulation</keyword>
<keyword evidence="2" id="KW-0479">Metal-binding</keyword>
<keyword evidence="5" id="KW-0238">DNA-binding</keyword>